<feature type="domain" description="C-type lectin" evidence="5">
    <location>
        <begin position="1022"/>
        <end position="1090"/>
    </location>
</feature>
<proteinExistence type="predicted"/>
<dbReference type="SUPFAM" id="SSF49785">
    <property type="entry name" value="Galactose-binding domain-like"/>
    <property type="match status" value="2"/>
</dbReference>
<evidence type="ECO:0008006" key="9">
    <source>
        <dbReference type="Google" id="ProtNLM"/>
    </source>
</evidence>
<protein>
    <recommendedName>
        <fullName evidence="9">Macrophage mannose receptor 1-like</fullName>
    </recommendedName>
</protein>
<feature type="domain" description="C-type lectin" evidence="5">
    <location>
        <begin position="861"/>
        <end position="984"/>
    </location>
</feature>
<feature type="domain" description="F5/8 type C" evidence="4">
    <location>
        <begin position="191"/>
        <end position="253"/>
    </location>
</feature>
<feature type="region of interest" description="Disordered" evidence="2">
    <location>
        <begin position="1232"/>
        <end position="1326"/>
    </location>
</feature>
<dbReference type="Pfam" id="PF00059">
    <property type="entry name" value="Lectin_C"/>
    <property type="match status" value="7"/>
</dbReference>
<dbReference type="PANTHER" id="PTHR22803">
    <property type="entry name" value="MANNOSE, PHOSPHOLIPASE, LECTIN RECEPTOR RELATED"/>
    <property type="match status" value="1"/>
</dbReference>
<dbReference type="SMART" id="SM00034">
    <property type="entry name" value="CLECT"/>
    <property type="match status" value="7"/>
</dbReference>
<feature type="domain" description="C-type lectin" evidence="5">
    <location>
        <begin position="362"/>
        <end position="466"/>
    </location>
</feature>
<sequence>MSGEWVKTYLLLYHPEGLSSTDPVFKPYEEPYGTAMVDFERVEVLRGVSTRGNAMSGEWVKTYLLLYHPEGLSSTDPVFKPYEEPYGTAMVFSGNVDSNSTVTNYLKAHIPTRHIRLQPQTWQGYIALQMDILVCETGCQEVALITGPTPLPDDHLTASSAMALHGPQTSRLMSQGQTATGWHARLTQSDQFIQDGRTWSNYTQNGTTQVLSGNYDPDTVHKHYLTPITARYVRLHPLTWNGGIVVRWELYGKNAMKVLGCYTDHTTDRDLPYEPLTDPADGMDPVLCTRHCFSKGYYFAGLQAQDRCYCGNSYGRYGISPDCNLKCRNQPQFICGGLAANFVYTTGLTSGHKVCPAGWTRFEDECYGLMNGTLDWQSAHADCLSRRGDLASVADDITNQLLYSLMGTATVAGPAWIGLSDLREERYFEWSNTEDVVFTNWDLNQPATTLSRDNGHCVAINNQGMYAYTYSCYVLVEDSNTKLEAAEKCQAFFGHLVTINDRYEQAFLSSLLAGRTGLYWTDASDSNDPGRFTYVDGQQPVTFTNWAANMPDSHNKGHCVAMSAGSIGAGLWRNQNCRSSLKALNNQAATLQRTWAGARADCHEQTADLASFQDATVMDTFWRQKLLGSSNHYWIGLHSTNTGELLWSDGSPVGLTGPWAPGQPDTANGTRTCVELQVTSGVLALQDCGLRRNWLCAIRRAGSCAPLSDAWKRYGDNCYYVADVSGNGAATWRQARSACRDQGADLASVTSIQENMFILKMAQRTSQQSIWIGLSELQSDAGFYGWSDGSSVSFINWDSRPDDAGGEEACAEMLVRSGKWNDNHCALSQGYVCKRNMVTMTLPPTSSVSTEGGCPDGMVAFFSRCYGVYGQPSSGKSWQDAMNDCKQRSTPFLKVTLASIRNARENAFLTTQLLNSGLLAWIGLHLVDQKYLWIDNEELLYTNWDTGEPNGAEQEGCVHLYSRGANAGRWNDAACSRKMGWVCQSNRFAYMDQPTTTRSTCPAGFQSLGSACYRYLNTTVSWHDAEDQCVSMGAHLTKNVFGWSDGWPVMFTHWGPGEPSEDADEGCVSMMPDGIWNEDICSNPRKFVCKTTSESPPYSPAPGSGTCPGDDWQPFGDHCFAFHSTERVPFAHAMFLCEQEGATLVSIHDNATNVFLQQQVKATSPLPVWIGLRRSELDGFFWGDNSGVDFTNWESNYPREVTKDGVELLCAHLSPWNGRWTDEECAAANAYETSGGSLSSPTSAESASRAYSQANKPVPSTLSRATTNFLPSTPTPRTATSHTAIVVTPPPPMFTSTPTPVRSTTTRSAPSGSITHTSRMTSDKANESGLGGGAVAGIVVGVVVLSVTVIVLIIFLRRRHNERSTAGFTNALYKGEQGQVHLS</sequence>
<dbReference type="EMBL" id="JACVVK020000066">
    <property type="protein sequence ID" value="KAK7496493.1"/>
    <property type="molecule type" value="Genomic_DNA"/>
</dbReference>
<feature type="domain" description="WSC" evidence="6">
    <location>
        <begin position="255"/>
        <end position="347"/>
    </location>
</feature>
<dbReference type="InterPro" id="IPR002889">
    <property type="entry name" value="WSC_carb-bd"/>
</dbReference>
<feature type="domain" description="C-type lectin" evidence="5">
    <location>
        <begin position="593"/>
        <end position="697"/>
    </location>
</feature>
<feature type="transmembrane region" description="Helical" evidence="3">
    <location>
        <begin position="1330"/>
        <end position="1356"/>
    </location>
</feature>
<dbReference type="InterPro" id="IPR016186">
    <property type="entry name" value="C-type_lectin-like/link_sf"/>
</dbReference>
<dbReference type="SMART" id="SM00231">
    <property type="entry name" value="FA58C"/>
    <property type="match status" value="2"/>
</dbReference>
<evidence type="ECO:0000256" key="3">
    <source>
        <dbReference type="SAM" id="Phobius"/>
    </source>
</evidence>
<dbReference type="Pfam" id="PF01822">
    <property type="entry name" value="WSC"/>
    <property type="match status" value="1"/>
</dbReference>
<dbReference type="Gene3D" id="3.10.100.10">
    <property type="entry name" value="Mannose-Binding Protein A, subunit A"/>
    <property type="match status" value="8"/>
</dbReference>
<keyword evidence="3" id="KW-0812">Transmembrane</keyword>
<dbReference type="Proteomes" id="UP001519460">
    <property type="component" value="Unassembled WGS sequence"/>
</dbReference>
<dbReference type="InterPro" id="IPR001304">
    <property type="entry name" value="C-type_lectin-like"/>
</dbReference>
<keyword evidence="1" id="KW-1015">Disulfide bond</keyword>
<comment type="caution">
    <text evidence="7">The sequence shown here is derived from an EMBL/GenBank/DDBJ whole genome shotgun (WGS) entry which is preliminary data.</text>
</comment>
<evidence type="ECO:0000313" key="8">
    <source>
        <dbReference type="Proteomes" id="UP001519460"/>
    </source>
</evidence>
<evidence type="ECO:0000256" key="2">
    <source>
        <dbReference type="SAM" id="MobiDB-lite"/>
    </source>
</evidence>
<dbReference type="PROSITE" id="PS50022">
    <property type="entry name" value="FA58C_3"/>
    <property type="match status" value="2"/>
</dbReference>
<keyword evidence="3" id="KW-1133">Transmembrane helix</keyword>
<evidence type="ECO:0000313" key="7">
    <source>
        <dbReference type="EMBL" id="KAK7496493.1"/>
    </source>
</evidence>
<evidence type="ECO:0000259" key="4">
    <source>
        <dbReference type="PROSITE" id="PS50022"/>
    </source>
</evidence>
<keyword evidence="3" id="KW-0472">Membrane</keyword>
<dbReference type="Gene3D" id="2.60.120.260">
    <property type="entry name" value="Galactose-binding domain-like"/>
    <property type="match status" value="2"/>
</dbReference>
<dbReference type="PROSITE" id="PS00615">
    <property type="entry name" value="C_TYPE_LECTIN_1"/>
    <property type="match status" value="2"/>
</dbReference>
<organism evidence="7 8">
    <name type="scientific">Batillaria attramentaria</name>
    <dbReference type="NCBI Taxonomy" id="370345"/>
    <lineage>
        <taxon>Eukaryota</taxon>
        <taxon>Metazoa</taxon>
        <taxon>Spiralia</taxon>
        <taxon>Lophotrochozoa</taxon>
        <taxon>Mollusca</taxon>
        <taxon>Gastropoda</taxon>
        <taxon>Caenogastropoda</taxon>
        <taxon>Sorbeoconcha</taxon>
        <taxon>Cerithioidea</taxon>
        <taxon>Batillariidae</taxon>
        <taxon>Batillaria</taxon>
    </lineage>
</organism>
<dbReference type="InterPro" id="IPR000421">
    <property type="entry name" value="FA58C"/>
</dbReference>
<feature type="compositionally biased region" description="Low complexity" evidence="2">
    <location>
        <begin position="1232"/>
        <end position="1248"/>
    </location>
</feature>
<dbReference type="InterPro" id="IPR050111">
    <property type="entry name" value="C-type_lectin/snaclec_domain"/>
</dbReference>
<name>A0ABD0LAU5_9CAEN</name>
<evidence type="ECO:0000259" key="5">
    <source>
        <dbReference type="PROSITE" id="PS50041"/>
    </source>
</evidence>
<feature type="domain" description="C-type lectin" evidence="5">
    <location>
        <begin position="468"/>
        <end position="586"/>
    </location>
</feature>
<reference evidence="7 8" key="1">
    <citation type="journal article" date="2023" name="Sci. Data">
        <title>Genome assembly of the Korean intertidal mud-creeper Batillaria attramentaria.</title>
        <authorList>
            <person name="Patra A.K."/>
            <person name="Ho P.T."/>
            <person name="Jun S."/>
            <person name="Lee S.J."/>
            <person name="Kim Y."/>
            <person name="Won Y.J."/>
        </authorList>
    </citation>
    <scope>NUCLEOTIDE SEQUENCE [LARGE SCALE GENOMIC DNA]</scope>
    <source>
        <strain evidence="7">Wonlab-2016</strain>
    </source>
</reference>
<keyword evidence="8" id="KW-1185">Reference proteome</keyword>
<evidence type="ECO:0000259" key="6">
    <source>
        <dbReference type="PROSITE" id="PS51212"/>
    </source>
</evidence>
<dbReference type="SMART" id="SM00321">
    <property type="entry name" value="WSC"/>
    <property type="match status" value="1"/>
</dbReference>
<gene>
    <name evidence="7" type="ORF">BaRGS_00012145</name>
</gene>
<feature type="compositionally biased region" description="Polar residues" evidence="2">
    <location>
        <begin position="1249"/>
        <end position="1283"/>
    </location>
</feature>
<accession>A0ABD0LAU5</accession>
<feature type="domain" description="C-type lectin" evidence="5">
    <location>
        <begin position="714"/>
        <end position="834"/>
    </location>
</feature>
<feature type="domain" description="F5/8 type C" evidence="4">
    <location>
        <begin position="1"/>
        <end position="135"/>
    </location>
</feature>
<dbReference type="Pfam" id="PF00754">
    <property type="entry name" value="F5_F8_type_C"/>
    <property type="match status" value="2"/>
</dbReference>
<dbReference type="SUPFAM" id="SSF56436">
    <property type="entry name" value="C-type lectin-like"/>
    <property type="match status" value="7"/>
</dbReference>
<feature type="compositionally biased region" description="Low complexity" evidence="2">
    <location>
        <begin position="1294"/>
        <end position="1311"/>
    </location>
</feature>
<evidence type="ECO:0000256" key="1">
    <source>
        <dbReference type="ARBA" id="ARBA00023157"/>
    </source>
</evidence>
<dbReference type="PROSITE" id="PS50041">
    <property type="entry name" value="C_TYPE_LECTIN_2"/>
    <property type="match status" value="7"/>
</dbReference>
<dbReference type="CDD" id="cd00037">
    <property type="entry name" value="CLECT"/>
    <property type="match status" value="7"/>
</dbReference>
<dbReference type="InterPro" id="IPR018378">
    <property type="entry name" value="C-type_lectin_CS"/>
</dbReference>
<dbReference type="PROSITE" id="PS51212">
    <property type="entry name" value="WSC"/>
    <property type="match status" value="1"/>
</dbReference>
<dbReference type="InterPro" id="IPR008979">
    <property type="entry name" value="Galactose-bd-like_sf"/>
</dbReference>
<dbReference type="InterPro" id="IPR016187">
    <property type="entry name" value="CTDL_fold"/>
</dbReference>
<feature type="domain" description="C-type lectin" evidence="5">
    <location>
        <begin position="1115"/>
        <end position="1225"/>
    </location>
</feature>